<evidence type="ECO:0000313" key="2">
    <source>
        <dbReference type="EMBL" id="AHA64711.1"/>
    </source>
</evidence>
<evidence type="ECO:0000313" key="3">
    <source>
        <dbReference type="EMBL" id="AHA65409.1"/>
    </source>
</evidence>
<gene>
    <name evidence="2" type="ORF">Asd1617_01884</name>
    <name evidence="3" type="ORF">Asd1617_02582</name>
</gene>
<name>A0A0A6ZU75_SHIDY</name>
<organism evidence="3 4">
    <name type="scientific">Shigella dysenteriae 1617</name>
    <dbReference type="NCBI Taxonomy" id="754093"/>
    <lineage>
        <taxon>Bacteria</taxon>
        <taxon>Pseudomonadati</taxon>
        <taxon>Pseudomonadota</taxon>
        <taxon>Gammaproteobacteria</taxon>
        <taxon>Enterobacterales</taxon>
        <taxon>Enterobacteriaceae</taxon>
        <taxon>Shigella</taxon>
    </lineage>
</organism>
<dbReference type="Proteomes" id="UP000031647">
    <property type="component" value="Chromosome"/>
</dbReference>
<dbReference type="PATRIC" id="fig|754093.4.peg.2511"/>
<dbReference type="HOGENOM" id="CLU_2345112_0_0_6"/>
<proteinExistence type="predicted"/>
<dbReference type="EMBL" id="CP006736">
    <property type="protein sequence ID" value="AHA65409.1"/>
    <property type="molecule type" value="Genomic_DNA"/>
</dbReference>
<reference evidence="3 4" key="1">
    <citation type="submission" date="2013-09" db="EMBL/GenBank/DDBJ databases">
        <title>Comparative genomics of Sd1617 to representative strains in evaluating its pathogenesis.</title>
        <authorList>
            <person name="Aksomboon Vongsawan A."/>
            <person name="Kapatral V."/>
            <person name="Vaisvil B."/>
            <person name="Serichantalergs O."/>
            <person name="Hale T.L."/>
            <person name="Mason C.J."/>
        </authorList>
    </citation>
    <scope>NUCLEOTIDE SEQUENCE [LARGE SCALE GENOMIC DNA]</scope>
    <source>
        <strain evidence="3 4">1617</strain>
    </source>
</reference>
<dbReference type="KEGG" id="sdz:Asd1617_02582"/>
<dbReference type="KEGG" id="sdz:Asd1617_01884"/>
<accession>A0A0A6ZU75</accession>
<dbReference type="EMBL" id="CP006736">
    <property type="protein sequence ID" value="AHA64711.1"/>
    <property type="molecule type" value="Genomic_DNA"/>
</dbReference>
<dbReference type="AlphaFoldDB" id="A0A0A6ZU75"/>
<sequence length="97" mass="10565">MRFSTIVSVVTLVWGISPRQPSGKNIIRWLLKKEQMVVSAIASTPHRATIVLINRDEAISVIREYIESFLQSSASSLSSGEYLPGSLQGKISSDGCA</sequence>
<evidence type="ECO:0000313" key="4">
    <source>
        <dbReference type="Proteomes" id="UP000031647"/>
    </source>
</evidence>
<feature type="region of interest" description="Disordered" evidence="1">
    <location>
        <begin position="76"/>
        <end position="97"/>
    </location>
</feature>
<protein>
    <submittedName>
        <fullName evidence="3">Uncharacterized protein</fullName>
    </submittedName>
</protein>
<evidence type="ECO:0000256" key="1">
    <source>
        <dbReference type="SAM" id="MobiDB-lite"/>
    </source>
</evidence>